<dbReference type="Pfam" id="PF06977">
    <property type="entry name" value="SdiA-regulated"/>
    <property type="match status" value="1"/>
</dbReference>
<evidence type="ECO:0000256" key="3">
    <source>
        <dbReference type="ARBA" id="ARBA00023136"/>
    </source>
</evidence>
<dbReference type="SUPFAM" id="SSF50969">
    <property type="entry name" value="YVTN repeat-like/Quinoprotein amine dehydrogenase"/>
    <property type="match status" value="1"/>
</dbReference>
<dbReference type="Proteomes" id="UP000184225">
    <property type="component" value="Unassembled WGS sequence"/>
</dbReference>
<keyword evidence="5" id="KW-1185">Reference proteome</keyword>
<dbReference type="STRING" id="579105.SAMN04488096_10177"/>
<comment type="subcellular location">
    <subcellularLocation>
        <location evidence="1">Cell membrane</location>
    </subcellularLocation>
</comment>
<keyword evidence="3" id="KW-0472">Membrane</keyword>
<dbReference type="OrthoDB" id="5292493at2"/>
<evidence type="ECO:0008006" key="6">
    <source>
        <dbReference type="Google" id="ProtNLM"/>
    </source>
</evidence>
<evidence type="ECO:0000256" key="2">
    <source>
        <dbReference type="ARBA" id="ARBA00022475"/>
    </source>
</evidence>
<reference evidence="4 5" key="1">
    <citation type="submission" date="2016-11" db="EMBL/GenBank/DDBJ databases">
        <authorList>
            <person name="Jaros S."/>
            <person name="Januszkiewicz K."/>
            <person name="Wedrychowicz H."/>
        </authorList>
    </citation>
    <scope>NUCLEOTIDE SEQUENCE [LARGE SCALE GENOMIC DNA]</scope>
    <source>
        <strain evidence="4 5">DSM 21425</strain>
    </source>
</reference>
<accession>A0A1M6A4Z5</accession>
<dbReference type="EMBL" id="FQYY01000001">
    <property type="protein sequence ID" value="SHI31520.1"/>
    <property type="molecule type" value="Genomic_DNA"/>
</dbReference>
<gene>
    <name evidence="4" type="ORF">SAMN04488096_10177</name>
</gene>
<keyword evidence="2" id="KW-1003">Cell membrane</keyword>
<protein>
    <recommendedName>
        <fullName evidence="6">SdiA-regulated</fullName>
    </recommendedName>
</protein>
<evidence type="ECO:0000313" key="5">
    <source>
        <dbReference type="Proteomes" id="UP000184225"/>
    </source>
</evidence>
<dbReference type="GO" id="GO:0005886">
    <property type="term" value="C:plasma membrane"/>
    <property type="evidence" value="ECO:0007669"/>
    <property type="project" value="UniProtKB-SubCell"/>
</dbReference>
<dbReference type="InterPro" id="IPR011044">
    <property type="entry name" value="Quino_amine_DH_bsu"/>
</dbReference>
<dbReference type="RefSeq" id="WP_073147094.1">
    <property type="nucleotide sequence ID" value="NZ_FQYY01000001.1"/>
</dbReference>
<sequence>MKTEMKIILGIFLMIGLTIFAFNKKNIINQKEEVSENYSITNRWELPKILEEVSGISWIGNEKIACIQDEDGSIFIYNLKTSNIEKQIDFANHGDYEDIVTYKNDAFVLRSDGIIFMIKDYLQDPKVTQHATFNDTERNVEGLALDEDHQRLLLAVKDEKNKDKNFKGVYAFDIDTKKFNFDPVYKIELKDEIFKNIHSKKTHKIMRPSAISFSSNKEKVLYLDGADPKLLVTDKKGKLSKLYKLNEDIFYQPEGITFSKNGRMFIANEGKKNKPNILEVVLN</sequence>
<dbReference type="InterPro" id="IPR009722">
    <property type="entry name" value="YjiK/CarP"/>
</dbReference>
<dbReference type="AlphaFoldDB" id="A0A1M6A4Z5"/>
<name>A0A1M6A4Z5_9FLAO</name>
<evidence type="ECO:0000313" key="4">
    <source>
        <dbReference type="EMBL" id="SHI31520.1"/>
    </source>
</evidence>
<proteinExistence type="predicted"/>
<organism evidence="4 5">
    <name type="scientific">Mesonia phycicola</name>
    <dbReference type="NCBI Taxonomy" id="579105"/>
    <lineage>
        <taxon>Bacteria</taxon>
        <taxon>Pseudomonadati</taxon>
        <taxon>Bacteroidota</taxon>
        <taxon>Flavobacteriia</taxon>
        <taxon>Flavobacteriales</taxon>
        <taxon>Flavobacteriaceae</taxon>
        <taxon>Mesonia</taxon>
    </lineage>
</organism>
<evidence type="ECO:0000256" key="1">
    <source>
        <dbReference type="ARBA" id="ARBA00004236"/>
    </source>
</evidence>